<dbReference type="EMBL" id="NXLS01000012">
    <property type="protein sequence ID" value="RDU61676.1"/>
    <property type="molecule type" value="Genomic_DNA"/>
</dbReference>
<name>A0A3D8I9N4_9HELI</name>
<keyword evidence="2" id="KW-1185">Reference proteome</keyword>
<evidence type="ECO:0000313" key="2">
    <source>
        <dbReference type="Proteomes" id="UP000256650"/>
    </source>
</evidence>
<dbReference type="RefSeq" id="WP_115552251.1">
    <property type="nucleotide sequence ID" value="NZ_CAOOIB010000025.1"/>
</dbReference>
<dbReference type="AlphaFoldDB" id="A0A3D8I9N4"/>
<organism evidence="1 2">
    <name type="scientific">Helicobacter ganmani</name>
    <dbReference type="NCBI Taxonomy" id="60246"/>
    <lineage>
        <taxon>Bacteria</taxon>
        <taxon>Pseudomonadati</taxon>
        <taxon>Campylobacterota</taxon>
        <taxon>Epsilonproteobacteria</taxon>
        <taxon>Campylobacterales</taxon>
        <taxon>Helicobacteraceae</taxon>
        <taxon>Helicobacter</taxon>
    </lineage>
</organism>
<comment type="caution">
    <text evidence="1">The sequence shown here is derived from an EMBL/GenBank/DDBJ whole genome shotgun (WGS) entry which is preliminary data.</text>
</comment>
<accession>A0A3D8I9N4</accession>
<reference evidence="1 2" key="1">
    <citation type="submission" date="2018-04" db="EMBL/GenBank/DDBJ databases">
        <title>Novel Campyloabacter and Helicobacter Species and Strains.</title>
        <authorList>
            <person name="Mannion A.J."/>
            <person name="Shen Z."/>
            <person name="Fox J.G."/>
        </authorList>
    </citation>
    <scope>NUCLEOTIDE SEQUENCE [LARGE SCALE GENOMIC DNA]</scope>
    <source>
        <strain evidence="1 2">MIT 99-5101</strain>
    </source>
</reference>
<gene>
    <name evidence="1" type="ORF">CQA43_08935</name>
</gene>
<proteinExistence type="predicted"/>
<sequence length="67" mass="7831">MQQARFYIINLQNKAMGVLARKFETFIAIHNIIYKKYGIANKKCFLGKALRNVCLLTSTMKFLILFK</sequence>
<protein>
    <submittedName>
        <fullName evidence="1">Uncharacterized protein</fullName>
    </submittedName>
</protein>
<evidence type="ECO:0000313" key="1">
    <source>
        <dbReference type="EMBL" id="RDU61676.1"/>
    </source>
</evidence>
<dbReference type="Proteomes" id="UP000256650">
    <property type="component" value="Unassembled WGS sequence"/>
</dbReference>